<dbReference type="GO" id="GO:0006206">
    <property type="term" value="P:pyrimidine nucleobase metabolic process"/>
    <property type="evidence" value="ECO:0007669"/>
    <property type="project" value="InterPro"/>
</dbReference>
<keyword evidence="11" id="KW-1185">Reference proteome</keyword>
<dbReference type="PIRSF" id="PIRSF000478">
    <property type="entry name" value="TP_PyNP"/>
    <property type="match status" value="1"/>
</dbReference>
<dbReference type="SUPFAM" id="SSF54680">
    <property type="entry name" value="Pyrimidine nucleoside phosphorylase C-terminal domain"/>
    <property type="match status" value="1"/>
</dbReference>
<evidence type="ECO:0000256" key="3">
    <source>
        <dbReference type="ARBA" id="ARBA00011892"/>
    </source>
</evidence>
<organism evidence="10 11">
    <name type="scientific">Aminobacter aganoensis</name>
    <dbReference type="NCBI Taxonomy" id="83264"/>
    <lineage>
        <taxon>Bacteria</taxon>
        <taxon>Pseudomonadati</taxon>
        <taxon>Pseudomonadota</taxon>
        <taxon>Alphaproteobacteria</taxon>
        <taxon>Hyphomicrobiales</taxon>
        <taxon>Phyllobacteriaceae</taxon>
        <taxon>Aminobacter</taxon>
    </lineage>
</organism>
<comment type="subunit">
    <text evidence="2 7">Homodimer.</text>
</comment>
<evidence type="ECO:0000256" key="4">
    <source>
        <dbReference type="ARBA" id="ARBA00022676"/>
    </source>
</evidence>
<reference evidence="10 11" key="1">
    <citation type="submission" date="2020-08" db="EMBL/GenBank/DDBJ databases">
        <title>Genomic Encyclopedia of Type Strains, Phase IV (KMG-IV): sequencing the most valuable type-strain genomes for metagenomic binning, comparative biology and taxonomic classification.</title>
        <authorList>
            <person name="Goeker M."/>
        </authorList>
    </citation>
    <scope>NUCLEOTIDE SEQUENCE [LARGE SCALE GENOMIC DNA]</scope>
    <source>
        <strain evidence="10 11">DSM 7051</strain>
    </source>
</reference>
<gene>
    <name evidence="7" type="primary">deoA</name>
    <name evidence="10" type="ORF">GGR00_001715</name>
</gene>
<dbReference type="InterPro" id="IPR017872">
    <property type="entry name" value="Pyrmidine_PPase_CS"/>
</dbReference>
<keyword evidence="4 7" id="KW-0328">Glycosyltransferase</keyword>
<name>A0A7X0KKF6_9HYPH</name>
<dbReference type="InterPro" id="IPR013102">
    <property type="entry name" value="PYNP_C"/>
</dbReference>
<dbReference type="InterPro" id="IPR000312">
    <property type="entry name" value="Glycosyl_Trfase_fam3"/>
</dbReference>
<evidence type="ECO:0000256" key="8">
    <source>
        <dbReference type="SAM" id="Phobius"/>
    </source>
</evidence>
<dbReference type="GO" id="GO:0046104">
    <property type="term" value="P:thymidine metabolic process"/>
    <property type="evidence" value="ECO:0007669"/>
    <property type="project" value="UniProtKB-UniRule"/>
</dbReference>
<dbReference type="Gene3D" id="3.40.1030.10">
    <property type="entry name" value="Nucleoside phosphorylase/phosphoribosyltransferase catalytic domain"/>
    <property type="match status" value="1"/>
</dbReference>
<dbReference type="Proteomes" id="UP000536262">
    <property type="component" value="Unassembled WGS sequence"/>
</dbReference>
<comment type="caution">
    <text evidence="10">The sequence shown here is derived from an EMBL/GenBank/DDBJ whole genome shotgun (WGS) entry which is preliminary data.</text>
</comment>
<keyword evidence="8" id="KW-0812">Transmembrane</keyword>
<keyword evidence="5 7" id="KW-0808">Transferase</keyword>
<dbReference type="GO" id="GO:0005829">
    <property type="term" value="C:cytosol"/>
    <property type="evidence" value="ECO:0007669"/>
    <property type="project" value="TreeGrafter"/>
</dbReference>
<dbReference type="NCBIfam" id="TIGR02643">
    <property type="entry name" value="T_phosphoryl"/>
    <property type="match status" value="1"/>
</dbReference>
<dbReference type="PANTHER" id="PTHR10515">
    <property type="entry name" value="THYMIDINE PHOSPHORYLASE"/>
    <property type="match status" value="1"/>
</dbReference>
<dbReference type="Pfam" id="PF00591">
    <property type="entry name" value="Glycos_transf_3"/>
    <property type="match status" value="1"/>
</dbReference>
<accession>A0A7X0KKF6</accession>
<dbReference type="Gene3D" id="1.20.970.10">
    <property type="entry name" value="Transferase, Pyrimidine Nucleoside Phosphorylase, Chain C"/>
    <property type="match status" value="1"/>
</dbReference>
<dbReference type="GO" id="GO:0004645">
    <property type="term" value="F:1,4-alpha-oligoglucan phosphorylase activity"/>
    <property type="evidence" value="ECO:0007669"/>
    <property type="project" value="InterPro"/>
</dbReference>
<dbReference type="SUPFAM" id="SSF47648">
    <property type="entry name" value="Nucleoside phosphorylase/phosphoribosyltransferase N-terminal domain"/>
    <property type="match status" value="1"/>
</dbReference>
<dbReference type="RefSeq" id="WP_184699174.1">
    <property type="nucleotide sequence ID" value="NZ_BAABEG010000001.1"/>
</dbReference>
<evidence type="ECO:0000256" key="6">
    <source>
        <dbReference type="ARBA" id="ARBA00048550"/>
    </source>
</evidence>
<proteinExistence type="inferred from homology"/>
<dbReference type="NCBIfam" id="NF004490">
    <property type="entry name" value="PRK05820.1"/>
    <property type="match status" value="1"/>
</dbReference>
<dbReference type="Gene3D" id="3.90.1170.30">
    <property type="entry name" value="Pyrimidine nucleoside phosphorylase-like, C-terminal domain"/>
    <property type="match status" value="1"/>
</dbReference>
<dbReference type="EC" id="2.4.2.4" evidence="3 7"/>
<dbReference type="InterPro" id="IPR013465">
    <property type="entry name" value="Thymidine_Pase"/>
</dbReference>
<dbReference type="InterPro" id="IPR018090">
    <property type="entry name" value="Pyrmidine_PPas_bac/euk"/>
</dbReference>
<evidence type="ECO:0000256" key="7">
    <source>
        <dbReference type="HAMAP-Rule" id="MF_01628"/>
    </source>
</evidence>
<keyword evidence="8" id="KW-1133">Transmembrane helix</keyword>
<comment type="function">
    <text evidence="7">The enzymes which catalyze the reversible phosphorolysis of pyrimidine nucleosides are involved in the degradation of these compounds and in their utilization as carbon and energy sources, or in the rescue of pyrimidine bases for nucleotide synthesis.</text>
</comment>
<dbReference type="SUPFAM" id="SSF52418">
    <property type="entry name" value="Nucleoside phosphorylase/phosphoribosyltransferase catalytic domain"/>
    <property type="match status" value="1"/>
</dbReference>
<evidence type="ECO:0000313" key="11">
    <source>
        <dbReference type="Proteomes" id="UP000536262"/>
    </source>
</evidence>
<dbReference type="PANTHER" id="PTHR10515:SF0">
    <property type="entry name" value="THYMIDINE PHOSPHORYLASE"/>
    <property type="match status" value="1"/>
</dbReference>
<dbReference type="AlphaFoldDB" id="A0A7X0KKF6"/>
<dbReference type="EMBL" id="JACHOU010000003">
    <property type="protein sequence ID" value="MBB6353941.1"/>
    <property type="molecule type" value="Genomic_DNA"/>
</dbReference>
<dbReference type="SMART" id="SM00941">
    <property type="entry name" value="PYNP_C"/>
    <property type="match status" value="1"/>
</dbReference>
<protein>
    <recommendedName>
        <fullName evidence="3 7">Thymidine phosphorylase</fullName>
        <ecNumber evidence="3 7">2.4.2.4</ecNumber>
    </recommendedName>
    <alternativeName>
        <fullName evidence="7">TdRPase</fullName>
    </alternativeName>
</protein>
<dbReference type="PROSITE" id="PS00647">
    <property type="entry name" value="THYMID_PHOSPHORYLASE"/>
    <property type="match status" value="1"/>
</dbReference>
<dbReference type="InterPro" id="IPR017459">
    <property type="entry name" value="Glycosyl_Trfase_fam3_N_dom"/>
</dbReference>
<dbReference type="Pfam" id="PF07831">
    <property type="entry name" value="PYNP_C"/>
    <property type="match status" value="1"/>
</dbReference>
<dbReference type="UniPathway" id="UPA00578">
    <property type="reaction ID" value="UER00638"/>
</dbReference>
<comment type="catalytic activity">
    <reaction evidence="6 7">
        <text>thymidine + phosphate = 2-deoxy-alpha-D-ribose 1-phosphate + thymine</text>
        <dbReference type="Rhea" id="RHEA:16037"/>
        <dbReference type="ChEBI" id="CHEBI:17748"/>
        <dbReference type="ChEBI" id="CHEBI:17821"/>
        <dbReference type="ChEBI" id="CHEBI:43474"/>
        <dbReference type="ChEBI" id="CHEBI:57259"/>
        <dbReference type="EC" id="2.4.2.4"/>
    </reaction>
</comment>
<dbReference type="GO" id="GO:0009032">
    <property type="term" value="F:thymidine phosphorylase activity"/>
    <property type="evidence" value="ECO:0007669"/>
    <property type="project" value="UniProtKB-UniRule"/>
</dbReference>
<evidence type="ECO:0000256" key="5">
    <source>
        <dbReference type="ARBA" id="ARBA00022679"/>
    </source>
</evidence>
<keyword evidence="8" id="KW-0472">Membrane</keyword>
<feature type="transmembrane region" description="Helical" evidence="8">
    <location>
        <begin position="21"/>
        <end position="47"/>
    </location>
</feature>
<dbReference type="NCBIfam" id="TIGR02644">
    <property type="entry name" value="Y_phosphoryl"/>
    <property type="match status" value="1"/>
</dbReference>
<dbReference type="InterPro" id="IPR036320">
    <property type="entry name" value="Glycosyl_Trfase_fam3_N_dom_sf"/>
</dbReference>
<dbReference type="InterPro" id="IPR035902">
    <property type="entry name" value="Nuc_phospho_transferase"/>
</dbReference>
<feature type="domain" description="Pyrimidine nucleoside phosphorylase C-terminal" evidence="9">
    <location>
        <begin position="347"/>
        <end position="421"/>
    </location>
</feature>
<comment type="pathway">
    <text evidence="7">Pyrimidine metabolism; dTMP biosynthesis via salvage pathway; dTMP from thymine: step 1/2.</text>
</comment>
<dbReference type="InterPro" id="IPR036566">
    <property type="entry name" value="PYNP-like_C_sf"/>
</dbReference>
<dbReference type="FunFam" id="3.40.1030.10:FF:000001">
    <property type="entry name" value="Thymidine phosphorylase"/>
    <property type="match status" value="1"/>
</dbReference>
<evidence type="ECO:0000313" key="10">
    <source>
        <dbReference type="EMBL" id="MBB6353941.1"/>
    </source>
</evidence>
<dbReference type="HAMAP" id="MF_01628">
    <property type="entry name" value="Thymid_phosp"/>
    <property type="match status" value="1"/>
</dbReference>
<sequence>MLPQEIIRRKRDGKQLGAAEIAAFVAGITSGIVSEGQIAAFGMAVFFNGMSRDEAVALTTAMRDSGDVLDWSDLPGPVTDKHSTGGVGDNVSLMLAPIVAACGAYVPMISGRGLGHTGGTLDKMDSIPGYLSQPDLALFRRTVREAGCAIIGQTSDLAPADKRFYGVRDVTATVESVPLITASILSKKLAAGLGSLVLDVKIGNGAFMESARDASALATSLVEVANGAGLRTTALITGMNEPLASAAGNAVEVLNAVDFLTGRFRDPRLEEVTLALAAEMLVSAGRAGSQRDGLARARTALDDGTAADIFGRMVAILGGPADFVSNPVKYLPKAEVELVVKAPHGGFVSAIATRDIGLAVVALGGGRTRPEDKVDHAVGITALLPVGAEVGKGEPLALVHARNAADADAAAASVLAAYAIGEAKPARAKVVVRKIAPQD</sequence>
<comment type="similarity">
    <text evidence="1 7">Belongs to the thymidine/pyrimidine-nucleoside phosphorylase family.</text>
</comment>
<evidence type="ECO:0000256" key="2">
    <source>
        <dbReference type="ARBA" id="ARBA00011738"/>
    </source>
</evidence>
<evidence type="ECO:0000259" key="9">
    <source>
        <dbReference type="SMART" id="SM00941"/>
    </source>
</evidence>
<dbReference type="InterPro" id="IPR000053">
    <property type="entry name" value="Thymidine/pyrmidine_PPase"/>
</dbReference>
<dbReference type="Pfam" id="PF02885">
    <property type="entry name" value="Glycos_trans_3N"/>
    <property type="match status" value="1"/>
</dbReference>
<evidence type="ECO:0000256" key="1">
    <source>
        <dbReference type="ARBA" id="ARBA00006915"/>
    </source>
</evidence>